<dbReference type="Proteomes" id="UP000263013">
    <property type="component" value="Chromosome"/>
</dbReference>
<sequence>MSKIESRLAGTRVPFGLPVFTLATRPNLSANDTGRQIYVADAPTGQRIQVWTGTTWEAPIAGASFRAYRATWSTGQSTINLPWTPRGDVAVFVVAKAEFLVEGGGNDYTVAGAVLTLTAAGQAKLANNDVLLIVGAESASGGSLNSIQSFVIAASDETSNLTTGTAKVTFRMPYAFTPTAVRASLSTASSSGPVVVDIRKNGASIMGSNKLSIDDNERTSTTAATQPNLVDTNLGDDAEISIDITSAGTGAKGLKVTLIGYPT</sequence>
<proteinExistence type="predicted"/>
<evidence type="ECO:0000313" key="1">
    <source>
        <dbReference type="EMBL" id="AWR86266.1"/>
    </source>
</evidence>
<reference evidence="1 2" key="1">
    <citation type="submission" date="2017-05" db="EMBL/GenBank/DDBJ databases">
        <title>Complete genome sequence of Meiothermus taiwanensis WR-220.</title>
        <authorList>
            <person name="Wu W.-L."/>
            <person name="Lo W.-S."/>
            <person name="Kuo C.-H."/>
            <person name="Wu S.-H."/>
        </authorList>
    </citation>
    <scope>NUCLEOTIDE SEQUENCE [LARGE SCALE GENOMIC DNA]</scope>
    <source>
        <strain evidence="1 2">WR-220</strain>
    </source>
</reference>
<dbReference type="EMBL" id="CP021130">
    <property type="protein sequence ID" value="AWR86266.1"/>
    <property type="molecule type" value="Genomic_DNA"/>
</dbReference>
<accession>A0ABN5LVE9</accession>
<protein>
    <submittedName>
        <fullName evidence="1">Uncharacterized protein</fullName>
    </submittedName>
</protein>
<evidence type="ECO:0000313" key="2">
    <source>
        <dbReference type="Proteomes" id="UP000263013"/>
    </source>
</evidence>
<gene>
    <name evidence="1" type="ORF">Mtai_v1c10220</name>
</gene>
<dbReference type="RefSeq" id="WP_027887334.1">
    <property type="nucleotide sequence ID" value="NZ_CP021130.1"/>
</dbReference>
<name>A0ABN5LVE9_9DEIN</name>
<keyword evidence="2" id="KW-1185">Reference proteome</keyword>
<organism evidence="1 2">
    <name type="scientific">Meiothermus taiwanensis WR-220</name>
    <dbReference type="NCBI Taxonomy" id="1339250"/>
    <lineage>
        <taxon>Bacteria</taxon>
        <taxon>Thermotogati</taxon>
        <taxon>Deinococcota</taxon>
        <taxon>Deinococci</taxon>
        <taxon>Thermales</taxon>
        <taxon>Thermaceae</taxon>
        <taxon>Meiothermus</taxon>
    </lineage>
</organism>